<gene>
    <name evidence="1" type="primary">59</name>
    <name evidence="1" type="ORF">SEA_GODONK_59</name>
</gene>
<dbReference type="Proteomes" id="UP000297070">
    <property type="component" value="Segment"/>
</dbReference>
<accession>A0A4D6E217</accession>
<proteinExistence type="predicted"/>
<organism evidence="1 2">
    <name type="scientific">Gordonia phage GodonK</name>
    <dbReference type="NCBI Taxonomy" id="2562192"/>
    <lineage>
        <taxon>Viruses</taxon>
        <taxon>Duplodnaviria</taxon>
        <taxon>Heunggongvirae</taxon>
        <taxon>Uroviricota</taxon>
        <taxon>Caudoviricetes</taxon>
        <taxon>Godonkavirus</taxon>
        <taxon>Godonkavirus godonK</taxon>
    </lineage>
</organism>
<protein>
    <submittedName>
        <fullName evidence="1">Uncharacterized protein</fullName>
    </submittedName>
</protein>
<evidence type="ECO:0000313" key="2">
    <source>
        <dbReference type="Proteomes" id="UP000297070"/>
    </source>
</evidence>
<dbReference type="KEGG" id="vg:55012895"/>
<dbReference type="RefSeq" id="YP_009821443.1">
    <property type="nucleotide sequence ID" value="NC_048176.1"/>
</dbReference>
<sequence>MIEVFDTKMCCAKCPNVAAKRTNFNDGSEEWYYCARHAETMSMHLIDLAVN</sequence>
<keyword evidence="2" id="KW-1185">Reference proteome</keyword>
<reference evidence="1 2" key="1">
    <citation type="submission" date="2019-03" db="EMBL/GenBank/DDBJ databases">
        <authorList>
            <person name="Douthitt C."/>
            <person name="D'Elia T."/>
            <person name="Bockoras C."/>
            <person name="Boss C."/>
            <person name="Clemons M."/>
            <person name="Green W."/>
            <person name="Harel H."/>
            <person name="Larralde J."/>
            <person name="Lopez M."/>
            <person name="Magana D."/>
            <person name="Miguel M."/>
            <person name="Muschweck L."/>
            <person name="Olivos K."/>
            <person name="Racette D."/>
            <person name="Reynolds M."/>
            <person name="Ru Y."/>
            <person name="Santana M."/>
            <person name="Simon R."/>
            <person name="Smotrilla K."/>
            <person name="Sufficool B."/>
            <person name="Tamayo B."/>
            <person name="Tirado E."/>
            <person name="Vajanyi M."/>
            <person name="Weger M."/>
            <person name="Wehr A."/>
            <person name="Whitaker K."/>
            <person name="Garlena R.A."/>
            <person name="Russell D.A."/>
            <person name="Pope W.H."/>
            <person name="Jacobs-Sera D."/>
            <person name="Hatfull G.F."/>
        </authorList>
    </citation>
    <scope>NUCLEOTIDE SEQUENCE [LARGE SCALE GENOMIC DNA]</scope>
</reference>
<dbReference type="EMBL" id="MK620899">
    <property type="protein sequence ID" value="QBZ72678.1"/>
    <property type="molecule type" value="Genomic_DNA"/>
</dbReference>
<evidence type="ECO:0000313" key="1">
    <source>
        <dbReference type="EMBL" id="QBZ72678.1"/>
    </source>
</evidence>
<name>A0A4D6E217_9CAUD</name>
<dbReference type="GeneID" id="55012895"/>